<dbReference type="PANTHER" id="PTHR35147:SF2">
    <property type="entry name" value="CHEMORECEPTOR GLUTAMINE DEAMIDASE CHED-RELATED"/>
    <property type="match status" value="1"/>
</dbReference>
<evidence type="ECO:0000313" key="2">
    <source>
        <dbReference type="EMBL" id="QXT41182.1"/>
    </source>
</evidence>
<comment type="function">
    <text evidence="1">Probably deamidates glutamine residues to glutamate on methyl-accepting chemotaxis receptors (MCPs), playing an important role in chemotaxis.</text>
</comment>
<dbReference type="InterPro" id="IPR005659">
    <property type="entry name" value="Chemorcpt_Glu_NH3ase_CheD"/>
</dbReference>
<evidence type="ECO:0000313" key="3">
    <source>
        <dbReference type="Proteomes" id="UP000825009"/>
    </source>
</evidence>
<organism evidence="2 3">
    <name type="scientific">Gymnodinialimonas ceratoperidinii</name>
    <dbReference type="NCBI Taxonomy" id="2856823"/>
    <lineage>
        <taxon>Bacteria</taxon>
        <taxon>Pseudomonadati</taxon>
        <taxon>Pseudomonadota</taxon>
        <taxon>Alphaproteobacteria</taxon>
        <taxon>Rhodobacterales</taxon>
        <taxon>Paracoccaceae</taxon>
        <taxon>Gymnodinialimonas</taxon>
    </lineage>
</organism>
<keyword evidence="3" id="KW-1185">Reference proteome</keyword>
<dbReference type="AlphaFoldDB" id="A0A8F6YEF7"/>
<gene>
    <name evidence="1" type="primary">cheD</name>
    <name evidence="2" type="ORF">KYE46_08230</name>
</gene>
<dbReference type="EC" id="3.5.1.44" evidence="1"/>
<reference evidence="2 3" key="1">
    <citation type="submission" date="2021-07" db="EMBL/GenBank/DDBJ databases">
        <title>A novel Jannaschia species isolated from marine dinoflagellate Ceratoperidinium margalefii.</title>
        <authorList>
            <person name="Jiang Y."/>
            <person name="Li Z."/>
        </authorList>
    </citation>
    <scope>NUCLEOTIDE SEQUENCE [LARGE SCALE GENOMIC DNA]</scope>
    <source>
        <strain evidence="2 3">J12C1-MA-4</strain>
    </source>
</reference>
<sequence>MINVSDPRVVHVLQGQVVATAAPSQILTTILGSCISACMRDPVLRLGGMNHFLLPGDDPRKSNSIRYGARSMEELINALLRKGAARDRLEVWLFGGADLLRMGTGVGEANCAFATAFVETEGFSLRGTDLGGSRGRRVRFCPYTGEISIRLMQTAPVERRVAPRMSCPDVELF</sequence>
<proteinExistence type="inferred from homology"/>
<protein>
    <recommendedName>
        <fullName evidence="1">Probable chemoreceptor glutamine deamidase CheD</fullName>
        <ecNumber evidence="1">3.5.1.44</ecNumber>
    </recommendedName>
</protein>
<dbReference type="GO" id="GO:0006935">
    <property type="term" value="P:chemotaxis"/>
    <property type="evidence" value="ECO:0007669"/>
    <property type="project" value="UniProtKB-UniRule"/>
</dbReference>
<keyword evidence="1" id="KW-0378">Hydrolase</keyword>
<name>A0A8F6YEF7_9RHOB</name>
<comment type="similarity">
    <text evidence="1">Belongs to the CheD family.</text>
</comment>
<dbReference type="KEGG" id="gce:KYE46_08230"/>
<comment type="catalytic activity">
    <reaction evidence="1">
        <text>L-glutaminyl-[protein] + H2O = L-glutamyl-[protein] + NH4(+)</text>
        <dbReference type="Rhea" id="RHEA:16441"/>
        <dbReference type="Rhea" id="RHEA-COMP:10207"/>
        <dbReference type="Rhea" id="RHEA-COMP:10208"/>
        <dbReference type="ChEBI" id="CHEBI:15377"/>
        <dbReference type="ChEBI" id="CHEBI:28938"/>
        <dbReference type="ChEBI" id="CHEBI:29973"/>
        <dbReference type="ChEBI" id="CHEBI:30011"/>
        <dbReference type="EC" id="3.5.1.44"/>
    </reaction>
</comment>
<dbReference type="Pfam" id="PF03975">
    <property type="entry name" value="CheD"/>
    <property type="match status" value="1"/>
</dbReference>
<dbReference type="EMBL" id="CP079194">
    <property type="protein sequence ID" value="QXT41182.1"/>
    <property type="molecule type" value="Genomic_DNA"/>
</dbReference>
<dbReference type="RefSeq" id="WP_219004839.1">
    <property type="nucleotide sequence ID" value="NZ_CP079194.1"/>
</dbReference>
<dbReference type="Proteomes" id="UP000825009">
    <property type="component" value="Chromosome"/>
</dbReference>
<accession>A0A8F6YEF7</accession>
<dbReference type="CDD" id="cd16352">
    <property type="entry name" value="CheD"/>
    <property type="match status" value="1"/>
</dbReference>
<dbReference type="HAMAP" id="MF_01440">
    <property type="entry name" value="CheD"/>
    <property type="match status" value="1"/>
</dbReference>
<keyword evidence="1" id="KW-0145">Chemotaxis</keyword>
<dbReference type="PANTHER" id="PTHR35147">
    <property type="entry name" value="CHEMORECEPTOR GLUTAMINE DEAMIDASE CHED-RELATED"/>
    <property type="match status" value="1"/>
</dbReference>
<evidence type="ECO:0000256" key="1">
    <source>
        <dbReference type="HAMAP-Rule" id="MF_01440"/>
    </source>
</evidence>
<dbReference type="GO" id="GO:0050568">
    <property type="term" value="F:protein-glutamine glutaminase activity"/>
    <property type="evidence" value="ECO:0007669"/>
    <property type="project" value="UniProtKB-UniRule"/>
</dbReference>